<dbReference type="Pfam" id="PF22974">
    <property type="entry name" value="DUF7029"/>
    <property type="match status" value="1"/>
</dbReference>
<dbReference type="InterPro" id="IPR054293">
    <property type="entry name" value="DUF7029"/>
</dbReference>
<comment type="caution">
    <text evidence="2">The sequence shown here is derived from an EMBL/GenBank/DDBJ whole genome shotgun (WGS) entry which is preliminary data.</text>
</comment>
<sequence length="220" mass="23623">MEIDVIDVQIDVDETTEPSVDTSSYDQLAPSQSNQVKYAENGINYQTQKHQMGTMSINYAYTTVKFNHSDCLSVTYDPIQGLIITFSSPESYSIAQSGWSLDNGLLLTTYTEGCGDAGTPNYYYFQVKTITDLSDLTCVVQGLPVDHLTVFISTKISGGTYYLSTLLLQSYSGTGGGNVSNTASENGTTTDSDEVAGPLCGPLNPVYDVPSASLGVEFDG</sequence>
<keyword evidence="3" id="KW-1185">Reference proteome</keyword>
<evidence type="ECO:0000313" key="2">
    <source>
        <dbReference type="EMBL" id="RDW58503.1"/>
    </source>
</evidence>
<dbReference type="AlphaFoldDB" id="A0A3D8Q9I3"/>
<protein>
    <recommendedName>
        <fullName evidence="1">DUF7029 domain-containing protein</fullName>
    </recommendedName>
</protein>
<dbReference type="Proteomes" id="UP000256328">
    <property type="component" value="Unassembled WGS sequence"/>
</dbReference>
<reference evidence="2 3" key="1">
    <citation type="journal article" date="2018" name="IMA Fungus">
        <title>IMA Genome-F 9: Draft genome sequence of Annulohypoxylon stygium, Aspergillus mulundensis, Berkeleyomyces basicola (syn. Thielaviopsis basicola), Ceratocystis smalleyi, two Cercospora beticola strains, Coleophoma cylindrospora, Fusarium fracticaudum, Phialophora cf. hyalina, and Morchella septimelata.</title>
        <authorList>
            <person name="Wingfield B.D."/>
            <person name="Bills G.F."/>
            <person name="Dong Y."/>
            <person name="Huang W."/>
            <person name="Nel W.J."/>
            <person name="Swalarsk-Parry B.S."/>
            <person name="Vaghefi N."/>
            <person name="Wilken P.M."/>
            <person name="An Z."/>
            <person name="de Beer Z.W."/>
            <person name="De Vos L."/>
            <person name="Chen L."/>
            <person name="Duong T.A."/>
            <person name="Gao Y."/>
            <person name="Hammerbacher A."/>
            <person name="Kikkert J.R."/>
            <person name="Li Y."/>
            <person name="Li H."/>
            <person name="Li K."/>
            <person name="Li Q."/>
            <person name="Liu X."/>
            <person name="Ma X."/>
            <person name="Naidoo K."/>
            <person name="Pethybridge S.J."/>
            <person name="Sun J."/>
            <person name="Steenkamp E.T."/>
            <person name="van der Nest M.A."/>
            <person name="van Wyk S."/>
            <person name="Wingfield M.J."/>
            <person name="Xiong C."/>
            <person name="Yue Q."/>
            <person name="Zhang X."/>
        </authorList>
    </citation>
    <scope>NUCLEOTIDE SEQUENCE [LARGE SCALE GENOMIC DNA]</scope>
    <source>
        <strain evidence="2 3">BP5796</strain>
    </source>
</reference>
<gene>
    <name evidence="2" type="ORF">BP5796_12433</name>
</gene>
<proteinExistence type="predicted"/>
<name>A0A3D8Q9I3_9HELO</name>
<organism evidence="2 3">
    <name type="scientific">Coleophoma crateriformis</name>
    <dbReference type="NCBI Taxonomy" id="565419"/>
    <lineage>
        <taxon>Eukaryota</taxon>
        <taxon>Fungi</taxon>
        <taxon>Dikarya</taxon>
        <taxon>Ascomycota</taxon>
        <taxon>Pezizomycotina</taxon>
        <taxon>Leotiomycetes</taxon>
        <taxon>Helotiales</taxon>
        <taxon>Dermateaceae</taxon>
        <taxon>Coleophoma</taxon>
    </lineage>
</organism>
<evidence type="ECO:0000313" key="3">
    <source>
        <dbReference type="Proteomes" id="UP000256328"/>
    </source>
</evidence>
<feature type="domain" description="DUF7029" evidence="1">
    <location>
        <begin position="73"/>
        <end position="129"/>
    </location>
</feature>
<accession>A0A3D8Q9I3</accession>
<evidence type="ECO:0000259" key="1">
    <source>
        <dbReference type="Pfam" id="PF22974"/>
    </source>
</evidence>
<dbReference type="EMBL" id="PDLN01000021">
    <property type="protein sequence ID" value="RDW58503.1"/>
    <property type="molecule type" value="Genomic_DNA"/>
</dbReference>